<organism evidence="2 3">
    <name type="scientific">Fusarium albosuccineum</name>
    <dbReference type="NCBI Taxonomy" id="1237068"/>
    <lineage>
        <taxon>Eukaryota</taxon>
        <taxon>Fungi</taxon>
        <taxon>Dikarya</taxon>
        <taxon>Ascomycota</taxon>
        <taxon>Pezizomycotina</taxon>
        <taxon>Sordariomycetes</taxon>
        <taxon>Hypocreomycetidae</taxon>
        <taxon>Hypocreales</taxon>
        <taxon>Nectriaceae</taxon>
        <taxon>Fusarium</taxon>
        <taxon>Fusarium decemcellulare species complex</taxon>
    </lineage>
</organism>
<dbReference type="EMBL" id="JAADYS010000552">
    <property type="protein sequence ID" value="KAF4468847.1"/>
    <property type="molecule type" value="Genomic_DNA"/>
</dbReference>
<dbReference type="AlphaFoldDB" id="A0A8H4LG86"/>
<protein>
    <submittedName>
        <fullName evidence="2">Uncharacterized protein</fullName>
    </submittedName>
</protein>
<accession>A0A8H4LG86</accession>
<reference evidence="2 3" key="1">
    <citation type="submission" date="2020-01" db="EMBL/GenBank/DDBJ databases">
        <title>Identification and distribution of gene clusters putatively required for synthesis of sphingolipid metabolism inhibitors in phylogenetically diverse species of the filamentous fungus Fusarium.</title>
        <authorList>
            <person name="Kim H.-S."/>
            <person name="Busman M."/>
            <person name="Brown D.W."/>
            <person name="Divon H."/>
            <person name="Uhlig S."/>
            <person name="Proctor R.H."/>
        </authorList>
    </citation>
    <scope>NUCLEOTIDE SEQUENCE [LARGE SCALE GENOMIC DNA]</scope>
    <source>
        <strain evidence="2 3">NRRL 20459</strain>
    </source>
</reference>
<evidence type="ECO:0000313" key="2">
    <source>
        <dbReference type="EMBL" id="KAF4468847.1"/>
    </source>
</evidence>
<evidence type="ECO:0000313" key="3">
    <source>
        <dbReference type="Proteomes" id="UP000554235"/>
    </source>
</evidence>
<name>A0A8H4LG86_9HYPO</name>
<feature type="signal peptide" evidence="1">
    <location>
        <begin position="1"/>
        <end position="17"/>
    </location>
</feature>
<sequence>MQPLALLSILLASSAAATDVVVARVFSEKNYAGKHRDDKGTTTFTVLSIHIAKSVFCYAYTAKNCKGSRIYFTRDIADLHLDPTNSIHCVDASN</sequence>
<keyword evidence="3" id="KW-1185">Reference proteome</keyword>
<feature type="chain" id="PRO_5034068919" evidence="1">
    <location>
        <begin position="18"/>
        <end position="94"/>
    </location>
</feature>
<proteinExistence type="predicted"/>
<dbReference type="Proteomes" id="UP000554235">
    <property type="component" value="Unassembled WGS sequence"/>
</dbReference>
<evidence type="ECO:0000256" key="1">
    <source>
        <dbReference type="SAM" id="SignalP"/>
    </source>
</evidence>
<gene>
    <name evidence="2" type="ORF">FALBO_4258</name>
</gene>
<dbReference type="OrthoDB" id="5036585at2759"/>
<keyword evidence="1" id="KW-0732">Signal</keyword>
<comment type="caution">
    <text evidence="2">The sequence shown here is derived from an EMBL/GenBank/DDBJ whole genome shotgun (WGS) entry which is preliminary data.</text>
</comment>